<keyword evidence="1" id="KW-1133">Transmembrane helix</keyword>
<organism evidence="2 5">
    <name type="scientific">Azospirillum argentinense</name>
    <dbReference type="NCBI Taxonomy" id="2970906"/>
    <lineage>
        <taxon>Bacteria</taxon>
        <taxon>Pseudomonadati</taxon>
        <taxon>Pseudomonadota</taxon>
        <taxon>Alphaproteobacteria</taxon>
        <taxon>Rhodospirillales</taxon>
        <taxon>Azospirillaceae</taxon>
        <taxon>Azospirillum</taxon>
    </lineage>
</organism>
<proteinExistence type="predicted"/>
<gene>
    <name evidence="2" type="ORF">ABAZ39_00465</name>
    <name evidence="3" type="ORF">ACJ41P_03830</name>
    <name evidence="4" type="ORF">D3093_08915</name>
</gene>
<name>A0A060DCE8_9PROT</name>
<evidence type="ECO:0000313" key="7">
    <source>
        <dbReference type="Proteomes" id="UP001628281"/>
    </source>
</evidence>
<evidence type="ECO:0008006" key="8">
    <source>
        <dbReference type="Google" id="ProtNLM"/>
    </source>
</evidence>
<protein>
    <recommendedName>
        <fullName evidence="8">DUF805 domain-containing protein</fullName>
    </recommendedName>
</protein>
<evidence type="ECO:0000313" key="4">
    <source>
        <dbReference type="EMBL" id="QCN95367.1"/>
    </source>
</evidence>
<sequence length="78" mass="8737">MPEFAVDPGLILFLFNAAAVWPLMRIFRRAGFSPWWALVIFVPVIGLVGVLGLLTVRRWPARVLVDGPARPRKARRAA</sequence>
<keyword evidence="1" id="KW-0472">Membrane</keyword>
<dbReference type="Proteomes" id="UP000027186">
    <property type="component" value="Chromosome"/>
</dbReference>
<dbReference type="Proteomes" id="UP001628281">
    <property type="component" value="Unassembled WGS sequence"/>
</dbReference>
<dbReference type="KEGG" id="aare:D3093_08915"/>
<accession>A0A060DCE8</accession>
<evidence type="ECO:0000313" key="3">
    <source>
        <dbReference type="EMBL" id="MFL7900238.1"/>
    </source>
</evidence>
<dbReference type="OrthoDB" id="123194at2"/>
<dbReference type="EMBL" id="CP007793">
    <property type="protein sequence ID" value="AIB10517.1"/>
    <property type="molecule type" value="Genomic_DNA"/>
</dbReference>
<evidence type="ECO:0000313" key="2">
    <source>
        <dbReference type="EMBL" id="AIB10517.1"/>
    </source>
</evidence>
<keyword evidence="1" id="KW-0812">Transmembrane</keyword>
<keyword evidence="7" id="KW-1185">Reference proteome</keyword>
<reference evidence="3 7" key="3">
    <citation type="submission" date="2024-11" db="EMBL/GenBank/DDBJ databases">
        <title>Draft genome sequences of two bacteria associated to sugarcane roots in Colombia.</title>
        <authorList>
            <person name="Pardo-Diaz S."/>
            <person name="Masmela-Mendoza J."/>
            <person name="Delgadillo-Duran P."/>
            <person name="Bautista E.J."/>
            <person name="Rojas-Tapias D.F."/>
        </authorList>
    </citation>
    <scope>NUCLEOTIDE SEQUENCE [LARGE SCALE GENOMIC DNA]</scope>
    <source>
        <strain evidence="3 7">Ap18</strain>
    </source>
</reference>
<reference evidence="2 5" key="1">
    <citation type="journal article" date="2014" name="Genome Announc.">
        <title>Complete Genome Sequence of the Model Rhizosphere Strain Azospirillum brasilense Az39, Successfully Applied in Agriculture.</title>
        <authorList>
            <person name="Rivera D."/>
            <person name="Revale S."/>
            <person name="Molina R."/>
            <person name="Gualpa J."/>
            <person name="Puente M."/>
            <person name="Maroniche G."/>
            <person name="Paris G."/>
            <person name="Baker D."/>
            <person name="Clavijo B."/>
            <person name="McLay K."/>
            <person name="Spaepen S."/>
            <person name="Perticari A."/>
            <person name="Vazquez M."/>
            <person name="Wisniewski-Dye F."/>
            <person name="Watkins C."/>
            <person name="Martinez-Abarca F."/>
            <person name="Vanderleyden J."/>
            <person name="Cassan F."/>
        </authorList>
    </citation>
    <scope>NUCLEOTIDE SEQUENCE [LARGE SCALE GENOMIC DNA]</scope>
    <source>
        <strain evidence="2 5">Az39</strain>
    </source>
</reference>
<evidence type="ECO:0000313" key="6">
    <source>
        <dbReference type="Proteomes" id="UP000298595"/>
    </source>
</evidence>
<evidence type="ECO:0000313" key="5">
    <source>
        <dbReference type="Proteomes" id="UP000027186"/>
    </source>
</evidence>
<reference evidence="4 6" key="2">
    <citation type="submission" date="2018-09" db="EMBL/GenBank/DDBJ databases">
        <title>Whole genome based analysis of evolution and adaptive divergence in Indian and Brazilian strains of Azospirillum brasilense.</title>
        <authorList>
            <person name="Singh C."/>
            <person name="Tripathi A.K."/>
        </authorList>
    </citation>
    <scope>NUCLEOTIDE SEQUENCE [LARGE SCALE GENOMIC DNA]</scope>
    <source>
        <strain evidence="4 6">MTCC4035</strain>
    </source>
</reference>
<dbReference type="RefSeq" id="WP_014238704.1">
    <property type="nucleotide sequence ID" value="NZ_CP007793.1"/>
</dbReference>
<dbReference type="KEGG" id="abq:ABAZ39_00465"/>
<accession>A0A560C4N0</accession>
<dbReference type="AlphaFoldDB" id="A0A060DCE8"/>
<feature type="transmembrane region" description="Helical" evidence="1">
    <location>
        <begin position="6"/>
        <end position="23"/>
    </location>
</feature>
<dbReference type="EMBL" id="JBJLSN010000004">
    <property type="protein sequence ID" value="MFL7900238.1"/>
    <property type="molecule type" value="Genomic_DNA"/>
</dbReference>
<feature type="transmembrane region" description="Helical" evidence="1">
    <location>
        <begin position="35"/>
        <end position="56"/>
    </location>
</feature>
<evidence type="ECO:0000256" key="1">
    <source>
        <dbReference type="SAM" id="Phobius"/>
    </source>
</evidence>
<dbReference type="Proteomes" id="UP000298595">
    <property type="component" value="Chromosome"/>
</dbReference>
<dbReference type="EMBL" id="CP032321">
    <property type="protein sequence ID" value="QCN95367.1"/>
    <property type="molecule type" value="Genomic_DNA"/>
</dbReference>